<sequence>MDPLPAPLTNELSTALILCVCVCVCVCVCARTHVRAHACVSPVSNTFPTIQITWTWSYKAVTTQPSLQPLLPLSQSVYLSG</sequence>
<protein>
    <submittedName>
        <fullName evidence="2">RCG53793, isoform CRA_a</fullName>
    </submittedName>
</protein>
<dbReference type="Proteomes" id="UP000234681">
    <property type="component" value="Chromosome 1"/>
</dbReference>
<evidence type="ECO:0000313" key="3">
    <source>
        <dbReference type="Proteomes" id="UP000234681"/>
    </source>
</evidence>
<accession>A6J983</accession>
<keyword evidence="1" id="KW-1133">Transmembrane helix</keyword>
<reference evidence="2 3" key="1">
    <citation type="submission" date="2005-09" db="EMBL/GenBank/DDBJ databases">
        <authorList>
            <person name="Mural R.J."/>
            <person name="Li P.W."/>
            <person name="Adams M.D."/>
            <person name="Amanatides P.G."/>
            <person name="Baden-Tillson H."/>
            <person name="Barnstead M."/>
            <person name="Chin S.H."/>
            <person name="Dew I."/>
            <person name="Evans C.A."/>
            <person name="Ferriera S."/>
            <person name="Flanigan M."/>
            <person name="Fosler C."/>
            <person name="Glodek A."/>
            <person name="Gu Z."/>
            <person name="Holt R.A."/>
            <person name="Jennings D."/>
            <person name="Kraft C.L."/>
            <person name="Lu F."/>
            <person name="Nguyen T."/>
            <person name="Nusskern D.R."/>
            <person name="Pfannkoch C.M."/>
            <person name="Sitter C."/>
            <person name="Sutton G.G."/>
            <person name="Venter J.C."/>
            <person name="Wang Z."/>
            <person name="Woodage T."/>
            <person name="Zheng X.H."/>
            <person name="Zhong F."/>
        </authorList>
    </citation>
    <scope>NUCLEOTIDE SEQUENCE [LARGE SCALE GENOMIC DNA]</scope>
    <source>
        <strain>BN</strain>
        <strain evidence="3">Sprague-Dawley</strain>
    </source>
</reference>
<keyword evidence="1" id="KW-0472">Membrane</keyword>
<proteinExistence type="predicted"/>
<dbReference type="EMBL" id="CH473979">
    <property type="protein sequence ID" value="EDM08001.1"/>
    <property type="molecule type" value="Genomic_DNA"/>
</dbReference>
<dbReference type="AlphaFoldDB" id="A6J983"/>
<keyword evidence="1" id="KW-0812">Transmembrane</keyword>
<evidence type="ECO:0000256" key="1">
    <source>
        <dbReference type="SAM" id="Phobius"/>
    </source>
</evidence>
<feature type="transmembrane region" description="Helical" evidence="1">
    <location>
        <begin position="12"/>
        <end position="30"/>
    </location>
</feature>
<organism evidence="2 3">
    <name type="scientific">Rattus norvegicus</name>
    <name type="common">Rat</name>
    <dbReference type="NCBI Taxonomy" id="10116"/>
    <lineage>
        <taxon>Eukaryota</taxon>
        <taxon>Metazoa</taxon>
        <taxon>Chordata</taxon>
        <taxon>Craniata</taxon>
        <taxon>Vertebrata</taxon>
        <taxon>Euteleostomi</taxon>
        <taxon>Mammalia</taxon>
        <taxon>Eutheria</taxon>
        <taxon>Euarchontoglires</taxon>
        <taxon>Glires</taxon>
        <taxon>Rodentia</taxon>
        <taxon>Myomorpha</taxon>
        <taxon>Muroidea</taxon>
        <taxon>Muridae</taxon>
        <taxon>Murinae</taxon>
        <taxon>Rattus</taxon>
    </lineage>
</organism>
<gene>
    <name evidence="2" type="ORF">rCG_53793</name>
</gene>
<name>A6J983_RAT</name>
<evidence type="ECO:0000313" key="2">
    <source>
        <dbReference type="EMBL" id="EDM08001.1"/>
    </source>
</evidence>